<gene>
    <name evidence="3" type="ORF">Q644_06600</name>
</gene>
<evidence type="ECO:0000313" key="3">
    <source>
        <dbReference type="EMBL" id="ERM00186.1"/>
    </source>
</evidence>
<evidence type="ECO:0000259" key="1">
    <source>
        <dbReference type="Pfam" id="PF01548"/>
    </source>
</evidence>
<organism evidence="3 4">
    <name type="scientific">Brucella intermedia 229E</name>
    <dbReference type="NCBI Taxonomy" id="1337887"/>
    <lineage>
        <taxon>Bacteria</taxon>
        <taxon>Pseudomonadati</taxon>
        <taxon>Pseudomonadota</taxon>
        <taxon>Alphaproteobacteria</taxon>
        <taxon>Hyphomicrobiales</taxon>
        <taxon>Brucellaceae</taxon>
        <taxon>Brucella/Ochrobactrum group</taxon>
        <taxon>Brucella</taxon>
    </lineage>
</organism>
<dbReference type="PANTHER" id="PTHR33055">
    <property type="entry name" value="TRANSPOSASE FOR INSERTION SEQUENCE ELEMENT IS1111A"/>
    <property type="match status" value="1"/>
</dbReference>
<feature type="domain" description="Transposase IS110-like N-terminal" evidence="1">
    <location>
        <begin position="25"/>
        <end position="163"/>
    </location>
</feature>
<proteinExistence type="predicted"/>
<dbReference type="Pfam" id="PF02371">
    <property type="entry name" value="Transposase_20"/>
    <property type="match status" value="1"/>
</dbReference>
<name>U4VBX9_9HYPH</name>
<protein>
    <submittedName>
        <fullName evidence="3">Uncharacterized protein</fullName>
    </submittedName>
</protein>
<reference evidence="3 4" key="1">
    <citation type="journal article" date="2014" name="FEMS Microbiol. Lett.">
        <title>Genome sequencing analysis reveals virulence-related gene content of Ochrobactrum intermedium strain 229E, a urease-positive strain isolated from the human gastric niche.</title>
        <authorList>
            <person name="Kulkarni G.J."/>
            <person name="Shetty S."/>
            <person name="Dharne M.S."/>
            <person name="Shouche Y.S."/>
        </authorList>
    </citation>
    <scope>NUCLEOTIDE SEQUENCE [LARGE SCALE GENOMIC DNA]</scope>
    <source>
        <strain evidence="3 4">229E</strain>
    </source>
</reference>
<dbReference type="GO" id="GO:0006313">
    <property type="term" value="P:DNA transposition"/>
    <property type="evidence" value="ECO:0007669"/>
    <property type="project" value="InterPro"/>
</dbReference>
<evidence type="ECO:0000259" key="2">
    <source>
        <dbReference type="Pfam" id="PF02371"/>
    </source>
</evidence>
<accession>U4VBX9</accession>
<comment type="caution">
    <text evidence="3">The sequence shown here is derived from an EMBL/GenBank/DDBJ whole genome shotgun (WGS) entry which is preliminary data.</text>
</comment>
<dbReference type="PATRIC" id="fig|1337887.3.peg.4729"/>
<dbReference type="EMBL" id="ASXJ01000337">
    <property type="protein sequence ID" value="ERM00186.1"/>
    <property type="molecule type" value="Genomic_DNA"/>
</dbReference>
<dbReference type="Proteomes" id="UP000016842">
    <property type="component" value="Unassembled WGS sequence"/>
</dbReference>
<dbReference type="PANTHER" id="PTHR33055:SF3">
    <property type="entry name" value="PUTATIVE TRANSPOSASE FOR IS117-RELATED"/>
    <property type="match status" value="1"/>
</dbReference>
<evidence type="ECO:0000313" key="4">
    <source>
        <dbReference type="Proteomes" id="UP000016842"/>
    </source>
</evidence>
<dbReference type="InterPro" id="IPR047650">
    <property type="entry name" value="Transpos_IS110"/>
</dbReference>
<dbReference type="NCBIfam" id="NF033542">
    <property type="entry name" value="transpos_IS110"/>
    <property type="match status" value="1"/>
</dbReference>
<dbReference type="Pfam" id="PF01548">
    <property type="entry name" value="DEDD_Tnp_IS110"/>
    <property type="match status" value="1"/>
</dbReference>
<dbReference type="GO" id="GO:0004803">
    <property type="term" value="F:transposase activity"/>
    <property type="evidence" value="ECO:0007669"/>
    <property type="project" value="InterPro"/>
</dbReference>
<dbReference type="GO" id="GO:0003677">
    <property type="term" value="F:DNA binding"/>
    <property type="evidence" value="ECO:0007669"/>
    <property type="project" value="InterPro"/>
</dbReference>
<dbReference type="InterPro" id="IPR003346">
    <property type="entry name" value="Transposase_20"/>
</dbReference>
<feature type="domain" description="Transposase IS116/IS110/IS902 C-terminal" evidence="2">
    <location>
        <begin position="226"/>
        <end position="304"/>
    </location>
</feature>
<dbReference type="InterPro" id="IPR002525">
    <property type="entry name" value="Transp_IS110-like_N"/>
</dbReference>
<sequence>MDASLRTFRMKGQPKEEVMTFELLAIDLGKSSFHLHSIASDGAILSRKVSRSKLAETVNALAPKTIAMEACASAHHWGRQFKDNGREVLLINPRFVKPFVRGSKNDAVDAAAIYEAATRPTMRFVPVKSITQQDVQSLHRVRERMIIQRTSLINHARGLLAEYGIVLPQGAWRFVSQAPAAVESADLSDLGRELFLELLDQLTDVNDRIAKIDRKISEICRDREDCRRLSELPGVGPIIATALVASVEDGRHFKSGRELAAWIGLVPRQYSTGGKPRLGGIGRRANHYLRRQMIHGARAVISRLASHDDRRSQWLKELVSRRGYNKAIVALANKTARIAWALLTRQERYAAQ</sequence>
<dbReference type="AlphaFoldDB" id="U4VBX9"/>